<evidence type="ECO:0000313" key="2">
    <source>
        <dbReference type="EMBL" id="OXM45815.1"/>
    </source>
</evidence>
<dbReference type="Pfam" id="PF05630">
    <property type="entry name" value="NPP1"/>
    <property type="match status" value="1"/>
</dbReference>
<accession>A0A229RGV8</accession>
<gene>
    <name evidence="2" type="ORF">CFP75_29850</name>
</gene>
<sequence length="250" mass="27511">MRRFSTVLLGTLAALLFVTGTASAVPPQALDWSAPWPDRTYEPAFDYDGDGCYPTPAIGRDGTLAPGLALGGDVNGQCRDLSDLDNTNAYSRVKCNNGWCAYLYALYFEKDQAALGPGSAGHRHDWEHVVVWVQGEWGRYVSTSAHGKYTTKQRDEVPWDETGKHPKVIYHKDGISTHCFRHAGFGEEPENHKKQWQYPPLVGWDGYPPGLRDKLTGHDFGSAQLGIRDSSFNGELAKAKPSGIPFDPAA</sequence>
<feature type="signal peptide" evidence="1">
    <location>
        <begin position="1"/>
        <end position="24"/>
    </location>
</feature>
<dbReference type="InterPro" id="IPR008701">
    <property type="entry name" value="NPP1"/>
</dbReference>
<evidence type="ECO:0000313" key="3">
    <source>
        <dbReference type="Proteomes" id="UP000215563"/>
    </source>
</evidence>
<evidence type="ECO:0008006" key="4">
    <source>
        <dbReference type="Google" id="ProtNLM"/>
    </source>
</evidence>
<proteinExistence type="predicted"/>
<feature type="chain" id="PRO_5011280512" description="Necrosis inducing protein (NPP1)" evidence="1">
    <location>
        <begin position="25"/>
        <end position="250"/>
    </location>
</feature>
<reference evidence="2 3" key="1">
    <citation type="submission" date="2017-07" db="EMBL/GenBank/DDBJ databases">
        <title>Amycolatopsis alba DSM 44262 Genome sequencing and assembly.</title>
        <authorList>
            <person name="Kaur N."/>
            <person name="Mayilraj S."/>
        </authorList>
    </citation>
    <scope>NUCLEOTIDE SEQUENCE [LARGE SCALE GENOMIC DNA]</scope>
    <source>
        <strain evidence="2 3">DSM 44262</strain>
    </source>
</reference>
<dbReference type="PANTHER" id="PTHR33657:SF6">
    <property type="entry name" value="SECRETED PROTEIN"/>
    <property type="match status" value="1"/>
</dbReference>
<dbReference type="EMBL" id="NMQU01000098">
    <property type="protein sequence ID" value="OXM45815.1"/>
    <property type="molecule type" value="Genomic_DNA"/>
</dbReference>
<keyword evidence="3" id="KW-1185">Reference proteome</keyword>
<organism evidence="2 3">
    <name type="scientific">Amycolatopsis alba DSM 44262</name>
    <dbReference type="NCBI Taxonomy" id="1125972"/>
    <lineage>
        <taxon>Bacteria</taxon>
        <taxon>Bacillati</taxon>
        <taxon>Actinomycetota</taxon>
        <taxon>Actinomycetes</taxon>
        <taxon>Pseudonocardiales</taxon>
        <taxon>Pseudonocardiaceae</taxon>
        <taxon>Amycolatopsis</taxon>
    </lineage>
</organism>
<name>A0A229RGV8_AMYAL</name>
<dbReference type="RefSeq" id="WP_020636376.1">
    <property type="nucleotide sequence ID" value="NZ_KB913032.1"/>
</dbReference>
<dbReference type="AlphaFoldDB" id="A0A229RGV8"/>
<dbReference type="PANTHER" id="PTHR33657">
    <property type="entry name" value="DOMAIN PROTEIN, PUTATIVE (AFU_ORTHOLOGUE AFUA_5G00600)-RELATED"/>
    <property type="match status" value="1"/>
</dbReference>
<dbReference type="Proteomes" id="UP000215563">
    <property type="component" value="Unassembled WGS sequence"/>
</dbReference>
<comment type="caution">
    <text evidence="2">The sequence shown here is derived from an EMBL/GenBank/DDBJ whole genome shotgun (WGS) entry which is preliminary data.</text>
</comment>
<evidence type="ECO:0000256" key="1">
    <source>
        <dbReference type="SAM" id="SignalP"/>
    </source>
</evidence>
<protein>
    <recommendedName>
        <fullName evidence="4">Necrosis inducing protein (NPP1)</fullName>
    </recommendedName>
</protein>
<keyword evidence="1" id="KW-0732">Signal</keyword>
<dbReference type="OrthoDB" id="4274514at2"/>
<dbReference type="PIRSF" id="PIRSF029958">
    <property type="entry name" value="Necrosis-inducing_protein"/>
    <property type="match status" value="1"/>
</dbReference>